<reference evidence="10 11" key="1">
    <citation type="submission" date="2014-06" db="EMBL/GenBank/DDBJ databases">
        <authorList>
            <person name="Swart Estienne"/>
        </authorList>
    </citation>
    <scope>NUCLEOTIDE SEQUENCE [LARGE SCALE GENOMIC DNA]</scope>
    <source>
        <strain evidence="10 11">130c</strain>
    </source>
</reference>
<dbReference type="EMBL" id="CCKQ01015594">
    <property type="protein sequence ID" value="CDW87420.1"/>
    <property type="molecule type" value="Genomic_DNA"/>
</dbReference>
<evidence type="ECO:0000259" key="8">
    <source>
        <dbReference type="PROSITE" id="PS50975"/>
    </source>
</evidence>
<dbReference type="Gene3D" id="3.30.470.20">
    <property type="entry name" value="ATP-grasp fold, B domain"/>
    <property type="match status" value="1"/>
</dbReference>
<accession>A0A078AYD8</accession>
<dbReference type="PROSITE" id="PS00867">
    <property type="entry name" value="CPSASE_2"/>
    <property type="match status" value="1"/>
</dbReference>
<evidence type="ECO:0000313" key="11">
    <source>
        <dbReference type="Proteomes" id="UP000039865"/>
    </source>
</evidence>
<dbReference type="SUPFAM" id="SSF51230">
    <property type="entry name" value="Single hybrid motif"/>
    <property type="match status" value="1"/>
</dbReference>
<dbReference type="GO" id="GO:0004485">
    <property type="term" value="F:methylcrotonoyl-CoA carboxylase activity"/>
    <property type="evidence" value="ECO:0007669"/>
    <property type="project" value="TreeGrafter"/>
</dbReference>
<proteinExistence type="predicted"/>
<dbReference type="Pfam" id="PF00289">
    <property type="entry name" value="Biotin_carb_N"/>
    <property type="match status" value="1"/>
</dbReference>
<feature type="domain" description="Lipoyl-binding" evidence="7">
    <location>
        <begin position="589"/>
        <end position="664"/>
    </location>
</feature>
<dbReference type="InterPro" id="IPR005482">
    <property type="entry name" value="Biotin_COase_C"/>
</dbReference>
<dbReference type="InParanoid" id="A0A078AYD8"/>
<dbReference type="FunFam" id="3.30.1490.20:FF:000003">
    <property type="entry name" value="acetyl-CoA carboxylase isoform X1"/>
    <property type="match status" value="1"/>
</dbReference>
<keyword evidence="11" id="KW-1185">Reference proteome</keyword>
<dbReference type="SUPFAM" id="SSF52440">
    <property type="entry name" value="PreATP-grasp domain"/>
    <property type="match status" value="1"/>
</dbReference>
<dbReference type="InterPro" id="IPR005479">
    <property type="entry name" value="CPAse_ATP-bd"/>
</dbReference>
<gene>
    <name evidence="10" type="primary">Contig555.g608</name>
    <name evidence="10" type="ORF">STYLEM_16523</name>
</gene>
<evidence type="ECO:0000256" key="4">
    <source>
        <dbReference type="ARBA" id="ARBA00022840"/>
    </source>
</evidence>
<name>A0A078AYD8_STYLE</name>
<dbReference type="PANTHER" id="PTHR18866:SF33">
    <property type="entry name" value="METHYLCROTONOYL-COA CARBOXYLASE SUBUNIT ALPHA, MITOCHONDRIAL-RELATED"/>
    <property type="match status" value="1"/>
</dbReference>
<dbReference type="InterPro" id="IPR000089">
    <property type="entry name" value="Biotin_lipoyl"/>
</dbReference>
<evidence type="ECO:0000259" key="9">
    <source>
        <dbReference type="PROSITE" id="PS50979"/>
    </source>
</evidence>
<comment type="cofactor">
    <cofactor evidence="1">
        <name>biotin</name>
        <dbReference type="ChEBI" id="CHEBI:57586"/>
    </cofactor>
</comment>
<dbReference type="SUPFAM" id="SSF56059">
    <property type="entry name" value="Glutathione synthetase ATP-binding domain-like"/>
    <property type="match status" value="1"/>
</dbReference>
<keyword evidence="5" id="KW-0092">Biotin</keyword>
<evidence type="ECO:0000256" key="3">
    <source>
        <dbReference type="ARBA" id="ARBA00022741"/>
    </source>
</evidence>
<dbReference type="InterPro" id="IPR011761">
    <property type="entry name" value="ATP-grasp"/>
</dbReference>
<dbReference type="Pfam" id="PF02786">
    <property type="entry name" value="CPSase_L_D2"/>
    <property type="match status" value="1"/>
</dbReference>
<dbReference type="FunFam" id="3.30.470.20:FF:000028">
    <property type="entry name" value="Methylcrotonoyl-CoA carboxylase subunit alpha, mitochondrial"/>
    <property type="match status" value="1"/>
</dbReference>
<keyword evidence="4 6" id="KW-0067">ATP-binding</keyword>
<dbReference type="GO" id="GO:0005739">
    <property type="term" value="C:mitochondrion"/>
    <property type="evidence" value="ECO:0007669"/>
    <property type="project" value="TreeGrafter"/>
</dbReference>
<protein>
    <submittedName>
        <fullName evidence="10">3-methylcrotonyl-carboxylase subunit alpha</fullName>
    </submittedName>
</protein>
<evidence type="ECO:0000256" key="1">
    <source>
        <dbReference type="ARBA" id="ARBA00001953"/>
    </source>
</evidence>
<evidence type="ECO:0000259" key="7">
    <source>
        <dbReference type="PROSITE" id="PS50968"/>
    </source>
</evidence>
<dbReference type="FunFam" id="3.40.50.20:FF:000010">
    <property type="entry name" value="Propionyl-CoA carboxylase subunit alpha"/>
    <property type="match status" value="1"/>
</dbReference>
<keyword evidence="3 6" id="KW-0547">Nucleotide-binding</keyword>
<dbReference type="PANTHER" id="PTHR18866">
    <property type="entry name" value="CARBOXYLASE:PYRUVATE/ACETYL-COA/PROPIONYL-COA CARBOXYLASE"/>
    <property type="match status" value="1"/>
</dbReference>
<feature type="domain" description="Biotin carboxylation" evidence="9">
    <location>
        <begin position="1"/>
        <end position="449"/>
    </location>
</feature>
<evidence type="ECO:0000256" key="2">
    <source>
        <dbReference type="ARBA" id="ARBA00022598"/>
    </source>
</evidence>
<dbReference type="SUPFAM" id="SSF51246">
    <property type="entry name" value="Rudiment single hybrid motif"/>
    <property type="match status" value="1"/>
</dbReference>
<dbReference type="InterPro" id="IPR005481">
    <property type="entry name" value="BC-like_N"/>
</dbReference>
<dbReference type="GO" id="GO:0005524">
    <property type="term" value="F:ATP binding"/>
    <property type="evidence" value="ECO:0007669"/>
    <property type="project" value="UniProtKB-UniRule"/>
</dbReference>
<feature type="domain" description="ATP-grasp" evidence="8">
    <location>
        <begin position="120"/>
        <end position="317"/>
    </location>
</feature>
<dbReference type="InterPro" id="IPR011053">
    <property type="entry name" value="Single_hybrid_motif"/>
</dbReference>
<dbReference type="InterPro" id="IPR011764">
    <property type="entry name" value="Biotin_carboxylation_dom"/>
</dbReference>
<dbReference type="Proteomes" id="UP000039865">
    <property type="component" value="Unassembled WGS sequence"/>
</dbReference>
<dbReference type="InterPro" id="IPR011054">
    <property type="entry name" value="Rudment_hybrid_motif"/>
</dbReference>
<evidence type="ECO:0000256" key="5">
    <source>
        <dbReference type="ARBA" id="ARBA00023267"/>
    </source>
</evidence>
<dbReference type="SMART" id="SM00878">
    <property type="entry name" value="Biotin_carb_C"/>
    <property type="match status" value="1"/>
</dbReference>
<dbReference type="OMA" id="IYYDPML"/>
<organism evidence="10 11">
    <name type="scientific">Stylonychia lemnae</name>
    <name type="common">Ciliate</name>
    <dbReference type="NCBI Taxonomy" id="5949"/>
    <lineage>
        <taxon>Eukaryota</taxon>
        <taxon>Sar</taxon>
        <taxon>Alveolata</taxon>
        <taxon>Ciliophora</taxon>
        <taxon>Intramacronucleata</taxon>
        <taxon>Spirotrichea</taxon>
        <taxon>Stichotrichia</taxon>
        <taxon>Sporadotrichida</taxon>
        <taxon>Oxytrichidae</taxon>
        <taxon>Stylonychinae</taxon>
        <taxon>Stylonychia</taxon>
    </lineage>
</organism>
<dbReference type="Gene3D" id="2.40.50.100">
    <property type="match status" value="1"/>
</dbReference>
<dbReference type="CDD" id="cd06850">
    <property type="entry name" value="biotinyl_domain"/>
    <property type="match status" value="1"/>
</dbReference>
<evidence type="ECO:0000256" key="6">
    <source>
        <dbReference type="PROSITE-ProRule" id="PRU00409"/>
    </source>
</evidence>
<dbReference type="OrthoDB" id="196847at2759"/>
<dbReference type="AlphaFoldDB" id="A0A078AYD8"/>
<dbReference type="PROSITE" id="PS50975">
    <property type="entry name" value="ATP_GRASP"/>
    <property type="match status" value="1"/>
</dbReference>
<dbReference type="Pfam" id="PF02785">
    <property type="entry name" value="Biotin_carb_C"/>
    <property type="match status" value="1"/>
</dbReference>
<keyword evidence="2" id="KW-0436">Ligase</keyword>
<sequence length="670" mass="76284">MFKKILIANRGEIACRVAQTAKRLGIQTVGVYSEADKHAKHVQVMDEAYLIGPPQPQQSYLRAERIIEVAHKTKAQAVHPGYGFLSENAKFVDQLEKDNITFIGPPTKAIRSMGSKAESKNIMSKANVPIVPGYHGDNQDPDFLLAESKKIGFPVMVKASLGGGGKGMRIVLNEGEFKDQLDAAKREAMKGFNDDHCIIEKYIGKPRHIEVQVFGDKHGNYVYLNERDCSVQRRHQKVIEEAPSQISPQIRKSIGEAAVQAARAVGYFNAGTVEFIFDTETDQFYFMEMNTRLQVEHPVTEMVTGLDLVEWQLKIAGGFHLPIVEQSKIPLIGHALEARVYAEDPENGFLPGSGLIKILREPKRQEGKVRIDTGIREGDQISTFYDPMISKLIVWGETRQEAIDRLYQSLEDYKVIGLPTNIKFMKRVLLNSTFKTGVFDTSFIAQNEKELLGDRPLTDLEKNKQLASVALVNVWFENETNRFQRLSHVDPWKSYDNFRVNNVARRDLKLTEGEGKEHHLKIEYLTENKFNVLNDKDEYILKNAEVILNQEREEEILIRTDSEQFRVPYLRDNLGELKKKEILESELGEGDIAKADFVKSPMPGTVVKIYCKIGQEVKKNEPLISVESMKMEFLIKATHDVKVKEIRTQEAKFVQMGEQLIIFEKQEETK</sequence>
<dbReference type="PROSITE" id="PS00866">
    <property type="entry name" value="CPSASE_1"/>
    <property type="match status" value="1"/>
</dbReference>
<dbReference type="InterPro" id="IPR050856">
    <property type="entry name" value="Biotin_carboxylase_complex"/>
</dbReference>
<evidence type="ECO:0000313" key="10">
    <source>
        <dbReference type="EMBL" id="CDW87420.1"/>
    </source>
</evidence>
<dbReference type="PROSITE" id="PS50968">
    <property type="entry name" value="BIOTINYL_LIPOYL"/>
    <property type="match status" value="1"/>
</dbReference>
<dbReference type="PROSITE" id="PS50979">
    <property type="entry name" value="BC"/>
    <property type="match status" value="1"/>
</dbReference>
<dbReference type="Pfam" id="PF00364">
    <property type="entry name" value="Biotin_lipoyl"/>
    <property type="match status" value="1"/>
</dbReference>
<dbReference type="InterPro" id="IPR016185">
    <property type="entry name" value="PreATP-grasp_dom_sf"/>
</dbReference>
<dbReference type="GO" id="GO:0046872">
    <property type="term" value="F:metal ion binding"/>
    <property type="evidence" value="ECO:0007669"/>
    <property type="project" value="InterPro"/>
</dbReference>